<dbReference type="PROSITE" id="PS50110">
    <property type="entry name" value="RESPONSE_REGULATORY"/>
    <property type="match status" value="1"/>
</dbReference>
<comment type="caution">
    <text evidence="10">The sequence shown here is derived from an EMBL/GenBank/DDBJ whole genome shotgun (WGS) entry which is preliminary data.</text>
</comment>
<dbReference type="CDD" id="cd17574">
    <property type="entry name" value="REC_OmpR"/>
    <property type="match status" value="1"/>
</dbReference>
<dbReference type="GO" id="GO:0003677">
    <property type="term" value="F:DNA binding"/>
    <property type="evidence" value="ECO:0007669"/>
    <property type="project" value="UniProtKB-KW"/>
</dbReference>
<dbReference type="InterPro" id="IPR001789">
    <property type="entry name" value="Sig_transdc_resp-reg_receiver"/>
</dbReference>
<dbReference type="EMBL" id="JAGIKX010000026">
    <property type="protein sequence ID" value="MBP2258445.1"/>
    <property type="molecule type" value="Genomic_DNA"/>
</dbReference>
<dbReference type="Pfam" id="PF00486">
    <property type="entry name" value="Trans_reg_C"/>
    <property type="match status" value="1"/>
</dbReference>
<evidence type="ECO:0000256" key="6">
    <source>
        <dbReference type="PROSITE-ProRule" id="PRU00169"/>
    </source>
</evidence>
<dbReference type="Gene3D" id="6.10.250.690">
    <property type="match status" value="1"/>
</dbReference>
<keyword evidence="1 6" id="KW-0597">Phosphoprotein</keyword>
<dbReference type="InterPro" id="IPR011006">
    <property type="entry name" value="CheY-like_superfamily"/>
</dbReference>
<feature type="domain" description="OmpR/PhoB-type" evidence="9">
    <location>
        <begin position="131"/>
        <end position="230"/>
    </location>
</feature>
<evidence type="ECO:0000256" key="4">
    <source>
        <dbReference type="ARBA" id="ARBA00023125"/>
    </source>
</evidence>
<dbReference type="SUPFAM" id="SSF52172">
    <property type="entry name" value="CheY-like"/>
    <property type="match status" value="1"/>
</dbReference>
<dbReference type="Gene3D" id="3.40.50.2300">
    <property type="match status" value="1"/>
</dbReference>
<evidence type="ECO:0000256" key="3">
    <source>
        <dbReference type="ARBA" id="ARBA00023015"/>
    </source>
</evidence>
<dbReference type="SMART" id="SM00862">
    <property type="entry name" value="Trans_reg_C"/>
    <property type="match status" value="1"/>
</dbReference>
<keyword evidence="2" id="KW-0902">Two-component regulatory system</keyword>
<dbReference type="Pfam" id="PF00072">
    <property type="entry name" value="Response_reg"/>
    <property type="match status" value="1"/>
</dbReference>
<dbReference type="RefSeq" id="WP_226371431.1">
    <property type="nucleotide sequence ID" value="NZ_JAGIKX010000026.1"/>
</dbReference>
<gene>
    <name evidence="10" type="ORF">J2Z81_002428</name>
</gene>
<dbReference type="InterPro" id="IPR001867">
    <property type="entry name" value="OmpR/PhoB-type_DNA-bd"/>
</dbReference>
<keyword evidence="4 7" id="KW-0238">DNA-binding</keyword>
<feature type="DNA-binding region" description="OmpR/PhoB-type" evidence="7">
    <location>
        <begin position="131"/>
        <end position="230"/>
    </location>
</feature>
<evidence type="ECO:0000259" key="8">
    <source>
        <dbReference type="PROSITE" id="PS50110"/>
    </source>
</evidence>
<reference evidence="10 11" key="1">
    <citation type="submission" date="2021-03" db="EMBL/GenBank/DDBJ databases">
        <title>Genomic Encyclopedia of Type Strains, Phase IV (KMG-IV): sequencing the most valuable type-strain genomes for metagenomic binning, comparative biology and taxonomic classification.</title>
        <authorList>
            <person name="Goeker M."/>
        </authorList>
    </citation>
    <scope>NUCLEOTIDE SEQUENCE [LARGE SCALE GENOMIC DNA]</scope>
    <source>
        <strain evidence="10 11">DSM 25790</strain>
    </source>
</reference>
<keyword evidence="3" id="KW-0805">Transcription regulation</keyword>
<name>A0ABS4SAB2_9BACI</name>
<protein>
    <submittedName>
        <fullName evidence="10">DNA-binding response OmpR family regulator</fullName>
    </submittedName>
</protein>
<organism evidence="10 11">
    <name type="scientific">Virgibacillus alimentarius</name>
    <dbReference type="NCBI Taxonomy" id="698769"/>
    <lineage>
        <taxon>Bacteria</taxon>
        <taxon>Bacillati</taxon>
        <taxon>Bacillota</taxon>
        <taxon>Bacilli</taxon>
        <taxon>Bacillales</taxon>
        <taxon>Bacillaceae</taxon>
        <taxon>Virgibacillus</taxon>
    </lineage>
</organism>
<dbReference type="SMART" id="SM00448">
    <property type="entry name" value="REC"/>
    <property type="match status" value="1"/>
</dbReference>
<dbReference type="Gene3D" id="1.10.10.10">
    <property type="entry name" value="Winged helix-like DNA-binding domain superfamily/Winged helix DNA-binding domain"/>
    <property type="match status" value="1"/>
</dbReference>
<dbReference type="PANTHER" id="PTHR48111:SF26">
    <property type="entry name" value="STAGE 0 SPORULATION PROTEIN A HOMOLOG"/>
    <property type="match status" value="1"/>
</dbReference>
<evidence type="ECO:0000256" key="7">
    <source>
        <dbReference type="PROSITE-ProRule" id="PRU01091"/>
    </source>
</evidence>
<sequence>MQARLLLVEDDSEIAGITRNTLIQEGYEVTWATTGLEGWEDFQGAKYDLVLVDLMLPEMDGFTLCKNIRLKSDVPIIIISARKEDEDKVEGLGLGADDYLAKPFSLVELKARIKSQLRRWRRYQGVCETGNRSRYADGLTIDWDQRKVMLHGDELLLTVKEFDLLHVLAKHPQRTFSKQELYEHIWNQVEAEGLHTVTVHIKSLREKLKDPVKTPYFIQTVWGKGYKFIGDLL</sequence>
<dbReference type="InterPro" id="IPR036388">
    <property type="entry name" value="WH-like_DNA-bd_sf"/>
</dbReference>
<evidence type="ECO:0000313" key="11">
    <source>
        <dbReference type="Proteomes" id="UP001519294"/>
    </source>
</evidence>
<evidence type="ECO:0000256" key="2">
    <source>
        <dbReference type="ARBA" id="ARBA00023012"/>
    </source>
</evidence>
<accession>A0ABS4SAB2</accession>
<dbReference type="PANTHER" id="PTHR48111">
    <property type="entry name" value="REGULATOR OF RPOS"/>
    <property type="match status" value="1"/>
</dbReference>
<proteinExistence type="predicted"/>
<evidence type="ECO:0000256" key="5">
    <source>
        <dbReference type="ARBA" id="ARBA00023163"/>
    </source>
</evidence>
<evidence type="ECO:0000313" key="10">
    <source>
        <dbReference type="EMBL" id="MBP2258445.1"/>
    </source>
</evidence>
<evidence type="ECO:0000259" key="9">
    <source>
        <dbReference type="PROSITE" id="PS51755"/>
    </source>
</evidence>
<evidence type="ECO:0000256" key="1">
    <source>
        <dbReference type="ARBA" id="ARBA00022553"/>
    </source>
</evidence>
<dbReference type="CDD" id="cd00383">
    <property type="entry name" value="trans_reg_C"/>
    <property type="match status" value="1"/>
</dbReference>
<dbReference type="InterPro" id="IPR039420">
    <property type="entry name" value="WalR-like"/>
</dbReference>
<keyword evidence="5" id="KW-0804">Transcription</keyword>
<feature type="modified residue" description="4-aspartylphosphate" evidence="6">
    <location>
        <position position="53"/>
    </location>
</feature>
<feature type="domain" description="Response regulatory" evidence="8">
    <location>
        <begin position="4"/>
        <end position="117"/>
    </location>
</feature>
<dbReference type="Proteomes" id="UP001519294">
    <property type="component" value="Unassembled WGS sequence"/>
</dbReference>
<keyword evidence="11" id="KW-1185">Reference proteome</keyword>
<dbReference type="PROSITE" id="PS51755">
    <property type="entry name" value="OMPR_PHOB"/>
    <property type="match status" value="1"/>
</dbReference>